<dbReference type="NCBIfam" id="TIGR04104">
    <property type="entry name" value="cxxc_20_cxxc"/>
    <property type="match status" value="1"/>
</dbReference>
<comment type="caution">
    <text evidence="2">The sequence shown here is derived from an EMBL/GenBank/DDBJ whole genome shotgun (WGS) entry which is preliminary data.</text>
</comment>
<dbReference type="Proteomes" id="UP000037558">
    <property type="component" value="Unassembled WGS sequence"/>
</dbReference>
<gene>
    <name evidence="2" type="ORF">AMD01_09440</name>
</gene>
<proteinExistence type="predicted"/>
<dbReference type="InterPro" id="IPR026369">
    <property type="entry name" value="CxxC_20_CxxC"/>
</dbReference>
<dbReference type="EMBL" id="LILC01000013">
    <property type="protein sequence ID" value="KOO46091.1"/>
    <property type="molecule type" value="Genomic_DNA"/>
</dbReference>
<protein>
    <recommendedName>
        <fullName evidence="4">Cxxc_20_cxxc protein</fullName>
    </recommendedName>
</protein>
<dbReference type="STRING" id="284581.AMD01_09440"/>
<keyword evidence="3" id="KW-1185">Reference proteome</keyword>
<keyword evidence="1" id="KW-0472">Membrane</keyword>
<reference evidence="3" key="1">
    <citation type="submission" date="2015-08" db="EMBL/GenBank/DDBJ databases">
        <title>Fjat-14210 dsm16467.</title>
        <authorList>
            <person name="Liu B."/>
            <person name="Wang J."/>
            <person name="Zhu Y."/>
            <person name="Liu G."/>
            <person name="Chen Q."/>
            <person name="Chen Z."/>
            <person name="Lan J."/>
            <person name="Che J."/>
            <person name="Ge C."/>
            <person name="Shi H."/>
            <person name="Pan Z."/>
            <person name="Liu X."/>
        </authorList>
    </citation>
    <scope>NUCLEOTIDE SEQUENCE [LARGE SCALE GENOMIC DNA]</scope>
    <source>
        <strain evidence="3">DSM 16467</strain>
    </source>
</reference>
<evidence type="ECO:0000313" key="2">
    <source>
        <dbReference type="EMBL" id="KOO46091.1"/>
    </source>
</evidence>
<evidence type="ECO:0000313" key="3">
    <source>
        <dbReference type="Proteomes" id="UP000037558"/>
    </source>
</evidence>
<name>A0A0M0L4U7_9BACI</name>
<evidence type="ECO:0008006" key="4">
    <source>
        <dbReference type="Google" id="ProtNLM"/>
    </source>
</evidence>
<dbReference type="PATRIC" id="fig|284581.3.peg.1957"/>
<keyword evidence="1" id="KW-0812">Transmembrane</keyword>
<evidence type="ECO:0000256" key="1">
    <source>
        <dbReference type="SAM" id="Phobius"/>
    </source>
</evidence>
<keyword evidence="1" id="KW-1133">Transmembrane helix</keyword>
<dbReference type="OrthoDB" id="2970506at2"/>
<feature type="transmembrane region" description="Helical" evidence="1">
    <location>
        <begin position="40"/>
        <end position="61"/>
    </location>
</feature>
<dbReference type="RefSeq" id="WP_053401154.1">
    <property type="nucleotide sequence ID" value="NZ_JAUKEN010000001.1"/>
</dbReference>
<dbReference type="AlphaFoldDB" id="A0A0M0L4U7"/>
<organism evidence="2 3">
    <name type="scientific">Priestia koreensis</name>
    <dbReference type="NCBI Taxonomy" id="284581"/>
    <lineage>
        <taxon>Bacteria</taxon>
        <taxon>Bacillati</taxon>
        <taxon>Bacillota</taxon>
        <taxon>Bacilli</taxon>
        <taxon>Bacillales</taxon>
        <taxon>Bacillaceae</taxon>
        <taxon>Priestia</taxon>
    </lineage>
</organism>
<sequence length="103" mass="12143">MQKCTCCGQSFSWKEVWKANAFLYSPLTCKNCGTEHTVTFWTRLIMGVFIATLLTMINVFLNRYHLAVRYQIIFVCVYLVLMIVLFPYLARYKRSKNNTNEHS</sequence>
<feature type="transmembrane region" description="Helical" evidence="1">
    <location>
        <begin position="67"/>
        <end position="90"/>
    </location>
</feature>
<accession>A0A0M0L4U7</accession>